<dbReference type="InterPro" id="IPR000477">
    <property type="entry name" value="RT_dom"/>
</dbReference>
<evidence type="ECO:0000259" key="2">
    <source>
        <dbReference type="PROSITE" id="PS50878"/>
    </source>
</evidence>
<dbReference type="SUPFAM" id="SSF53098">
    <property type="entry name" value="Ribonuclease H-like"/>
    <property type="match status" value="1"/>
</dbReference>
<name>A0A8T3B1N9_DENNO</name>
<dbReference type="SUPFAM" id="SSF56672">
    <property type="entry name" value="DNA/RNA polymerases"/>
    <property type="match status" value="1"/>
</dbReference>
<dbReference type="Pfam" id="PF03372">
    <property type="entry name" value="Exo_endo_phos"/>
    <property type="match status" value="1"/>
</dbReference>
<dbReference type="InterPro" id="IPR044730">
    <property type="entry name" value="RNase_H-like_dom_plant"/>
</dbReference>
<dbReference type="OrthoDB" id="415822at2759"/>
<feature type="coiled-coil region" evidence="1">
    <location>
        <begin position="298"/>
        <end position="328"/>
    </location>
</feature>
<keyword evidence="4" id="KW-1185">Reference proteome</keyword>
<proteinExistence type="predicted"/>
<dbReference type="EMBL" id="JAGYWB010000012">
    <property type="protein sequence ID" value="KAI0502619.1"/>
    <property type="molecule type" value="Genomic_DNA"/>
</dbReference>
<dbReference type="GO" id="GO:0004523">
    <property type="term" value="F:RNA-DNA hybrid ribonuclease activity"/>
    <property type="evidence" value="ECO:0007669"/>
    <property type="project" value="InterPro"/>
</dbReference>
<organism evidence="3 4">
    <name type="scientific">Dendrobium nobile</name>
    <name type="common">Orchid</name>
    <dbReference type="NCBI Taxonomy" id="94219"/>
    <lineage>
        <taxon>Eukaryota</taxon>
        <taxon>Viridiplantae</taxon>
        <taxon>Streptophyta</taxon>
        <taxon>Embryophyta</taxon>
        <taxon>Tracheophyta</taxon>
        <taxon>Spermatophyta</taxon>
        <taxon>Magnoliopsida</taxon>
        <taxon>Liliopsida</taxon>
        <taxon>Asparagales</taxon>
        <taxon>Orchidaceae</taxon>
        <taxon>Epidendroideae</taxon>
        <taxon>Malaxideae</taxon>
        <taxon>Dendrobiinae</taxon>
        <taxon>Dendrobium</taxon>
    </lineage>
</organism>
<dbReference type="CDD" id="cd01650">
    <property type="entry name" value="RT_nLTR_like"/>
    <property type="match status" value="1"/>
</dbReference>
<dbReference type="InterPro" id="IPR043502">
    <property type="entry name" value="DNA/RNA_pol_sf"/>
</dbReference>
<dbReference type="Gene3D" id="3.30.420.10">
    <property type="entry name" value="Ribonuclease H-like superfamily/Ribonuclease H"/>
    <property type="match status" value="1"/>
</dbReference>
<accession>A0A8T3B1N9</accession>
<dbReference type="Proteomes" id="UP000829196">
    <property type="component" value="Unassembled WGS sequence"/>
</dbReference>
<dbReference type="PROSITE" id="PS50878">
    <property type="entry name" value="RT_POL"/>
    <property type="match status" value="1"/>
</dbReference>
<dbReference type="SMR" id="A0A8T3B1N9"/>
<gene>
    <name evidence="3" type="ORF">KFK09_017574</name>
</gene>
<dbReference type="InterPro" id="IPR002156">
    <property type="entry name" value="RNaseH_domain"/>
</dbReference>
<keyword evidence="1" id="KW-0175">Coiled coil</keyword>
<dbReference type="PANTHER" id="PTHR31635:SF196">
    <property type="entry name" value="REVERSE TRANSCRIPTASE DOMAIN-CONTAINING PROTEIN-RELATED"/>
    <property type="match status" value="1"/>
</dbReference>
<dbReference type="GO" id="GO:0004190">
    <property type="term" value="F:aspartic-type endopeptidase activity"/>
    <property type="evidence" value="ECO:0007669"/>
    <property type="project" value="UniProtKB-KW"/>
</dbReference>
<evidence type="ECO:0000313" key="3">
    <source>
        <dbReference type="EMBL" id="KAI0502619.1"/>
    </source>
</evidence>
<feature type="coiled-coil region" evidence="1">
    <location>
        <begin position="807"/>
        <end position="834"/>
    </location>
</feature>
<dbReference type="Pfam" id="PF13456">
    <property type="entry name" value="RVT_3"/>
    <property type="match status" value="1"/>
</dbReference>
<dbReference type="Pfam" id="PF25597">
    <property type="entry name" value="SH3_retrovirus"/>
    <property type="match status" value="1"/>
</dbReference>
<feature type="domain" description="Reverse transcriptase" evidence="2">
    <location>
        <begin position="919"/>
        <end position="1196"/>
    </location>
</feature>
<dbReference type="InterPro" id="IPR005135">
    <property type="entry name" value="Endo/exonuclease/phosphatase"/>
</dbReference>
<dbReference type="Pfam" id="PF13966">
    <property type="entry name" value="zf-RVT"/>
    <property type="match status" value="1"/>
</dbReference>
<dbReference type="PANTHER" id="PTHR31635">
    <property type="entry name" value="REVERSE TRANSCRIPTASE DOMAIN-CONTAINING PROTEIN-RELATED"/>
    <property type="match status" value="1"/>
</dbReference>
<protein>
    <recommendedName>
        <fullName evidence="2">Reverse transcriptase domain-containing protein</fullName>
    </recommendedName>
</protein>
<dbReference type="InterPro" id="IPR012337">
    <property type="entry name" value="RNaseH-like_sf"/>
</dbReference>
<dbReference type="InterPro" id="IPR057670">
    <property type="entry name" value="SH3_retrovirus"/>
</dbReference>
<dbReference type="InterPro" id="IPR036691">
    <property type="entry name" value="Endo/exonu/phosph_ase_sf"/>
</dbReference>
<evidence type="ECO:0000256" key="1">
    <source>
        <dbReference type="SAM" id="Coils"/>
    </source>
</evidence>
<dbReference type="GO" id="GO:0003676">
    <property type="term" value="F:nucleic acid binding"/>
    <property type="evidence" value="ECO:0007669"/>
    <property type="project" value="InterPro"/>
</dbReference>
<dbReference type="InterPro" id="IPR026960">
    <property type="entry name" value="RVT-Znf"/>
</dbReference>
<sequence>MVAPSLLHACFSYDPRRSCGKLSKGRILQGSCSLRYSSFSKRDKNEKVRCHHWEGNIAFGTSPCREESKDLNIYSIDNLLGSLIAYEQGVSQRKIDAGHIKTDCPKLKATPSKEKVEEKPMVKKGKKKFQRAFWADSASDSSETKKEEEVTNLCLMADNVDHLDQEDVCDLTYNELFEVSEHMHDAYRKMKKMHASECSHTRPRGSIWYLDSECSKYMTGDTAQFITLEARSGGKVTLGDNTTKKVIGSRKFDPKSDEGIFVGYSSVGKSYSVFNKRTLVIEETTHVVFDESGILEETNVIEEEIEENSQKIDRLNLEENVEENLERENPLPRDLRFSKNHPRELIIGEPSEGVRTRHGLNKEVNHSAFISTIEPTNIDQALSDEFWILAMQEELNQFVRNKVWKLTTRPKDQSVVGTKWVFKNKMNDSGVIFRNKARLVAKGGAKKREASLYLKEVVKEHGVFFVGLMETKLSSISRKEIDFLIGNEWDFFHYPAVGVSGGILVLWKSKLVSFNVLEAISQVVIGNLLVPSLGTWRIASVYGSRDCKERTELWKQLEKHLLNDIPSIIGGDFNCIINKEDMRGGKRFLFSKGPREMKGFMMNADFHDIGFVGPRFTWCNNKEGNSRIWERLDRCLANSMAIQKIPVAVTKHLMRLASDHCPIVLKMDEKVQFNSKNIRFEDIWRSYPASKNIVFHSWNKKDSGDEAVILQRKLKRTLKALFFWNKNKCRDLNVLKENLKQEILELQNKEAIGINWSGDDLMALRSKVHELNVTLKRLSTWWNQRAKVRWHEEGDTNSNLFHCYATARRKGNRINQIRDDLNNVQDEDDQIERVFTSFFGKKWKNRECITSDWPAVFYSQKISEEDIRFLTTEFSVVELQNSIFQQGNNKSPGLDGITYSFYKSYWSIVGETLWKAVNSFFKSYQMHKEWKKTLIVLIPKIKCPLTPSNYRPISLCQTNYKIVATMLANRLKKIISKVISEEQVAFVQGRSIADHCLLAQEVFHKFKISKNKKGLMAIKLDMEQAYDSMSWNSLWHVLEWYGFPIVFSKLLMECVVDVSFSIIINGKNSSWIDAHSGFRQGCPLSPYLFILCAQVLSNSIMQRGQKLGIQISPRGPIVTHLLYADDVLIFSNANMELAKKLKNIVEDFCRWTGQKVNINKSQLMFGKAVKYSMKNKIARVLGFKVVKDMKYLGIKIALNRVKIADFQDILCNVTDKLNAWSKKSLSLGGKLVLIDSSLLSMPIFLVTHSLVPKRVLFEIEKLCRSFLWHKKDESNGMHYVAWKEICKPRCHGGLGVHSPLDRIGALRSKLAWNFIQKPQSLLHRVMAARYCNDVMNGVHRKINSTAWKILVDGGKFLKMAVRWSIGKGDKVNVLNDTWILDRCLNRWPTFIDCNALDGLYVQHFILSTGLWDYRKLQNFFHPDMIHLISQVHIVFEGEDHLELMKKCSGKTKLKLKKKVEVFWWRLWKAAIPTNLFLKNRNIAFDDSCPRGCNECESYEHIMVHCKHMTEVIAKMVEWGIPIPVYNSLDNCLRGLKSIAQEKSGIAQIYCNIIYHSWKNRNNVKHGKSALPSSVIASNALFTATSNSGPLLSCWDWIKINVDASLLKSNMAAVGGVLRDHKGRLISAFGKTGTHWDIAQLELQAVFSIREVLKSWMLECKGLIIESDSANVIKFIQDSLKKGERRCNKVANCCATLALEKNFFFDSFTFDLIPSFLSSLIKEECDPLANCFSIKQLEEGTFLSQTKYIKDILKKYDMDNAKPVSTPMSSSVQLDKDLKGKSVDQKKYRGIIGSLLYLTAS</sequence>
<evidence type="ECO:0000313" key="4">
    <source>
        <dbReference type="Proteomes" id="UP000829196"/>
    </source>
</evidence>
<dbReference type="InterPro" id="IPR036397">
    <property type="entry name" value="RNaseH_sf"/>
</dbReference>
<dbReference type="SUPFAM" id="SSF56219">
    <property type="entry name" value="DNase I-like"/>
    <property type="match status" value="1"/>
</dbReference>
<dbReference type="Gene3D" id="3.60.10.10">
    <property type="entry name" value="Endonuclease/exonuclease/phosphatase"/>
    <property type="match status" value="1"/>
</dbReference>
<dbReference type="Pfam" id="PF00078">
    <property type="entry name" value="RVT_1"/>
    <property type="match status" value="1"/>
</dbReference>
<reference evidence="3" key="1">
    <citation type="journal article" date="2022" name="Front. Genet.">
        <title>Chromosome-Scale Assembly of the Dendrobium nobile Genome Provides Insights Into the Molecular Mechanism of the Biosynthesis of the Medicinal Active Ingredient of Dendrobium.</title>
        <authorList>
            <person name="Xu Q."/>
            <person name="Niu S.-C."/>
            <person name="Li K.-L."/>
            <person name="Zheng P.-J."/>
            <person name="Zhang X.-J."/>
            <person name="Jia Y."/>
            <person name="Liu Y."/>
            <person name="Niu Y.-X."/>
            <person name="Yu L.-H."/>
            <person name="Chen D.-F."/>
            <person name="Zhang G.-Q."/>
        </authorList>
    </citation>
    <scope>NUCLEOTIDE SEQUENCE</scope>
    <source>
        <tissue evidence="3">Leaf</tissue>
    </source>
</reference>
<dbReference type="CDD" id="cd06222">
    <property type="entry name" value="RNase_H_like"/>
    <property type="match status" value="1"/>
</dbReference>
<comment type="caution">
    <text evidence="3">The sequence shown here is derived from an EMBL/GenBank/DDBJ whole genome shotgun (WGS) entry which is preliminary data.</text>
</comment>